<dbReference type="PANTHER" id="PTHR34614">
    <property type="match status" value="1"/>
</dbReference>
<keyword evidence="4" id="KW-1185">Reference proteome</keyword>
<dbReference type="InterPro" id="IPR025457">
    <property type="entry name" value="DUF4277"/>
</dbReference>
<evidence type="ECO:0000256" key="1">
    <source>
        <dbReference type="SAM" id="MobiDB-lite"/>
    </source>
</evidence>
<evidence type="ECO:0000313" key="4">
    <source>
        <dbReference type="Proteomes" id="UP000636956"/>
    </source>
</evidence>
<reference evidence="3" key="1">
    <citation type="journal article" date="2014" name="Int. J. Syst. Evol. Microbiol.">
        <title>Complete genome sequence of Corynebacterium casei LMG S-19264T (=DSM 44701T), isolated from a smear-ripened cheese.</title>
        <authorList>
            <consortium name="US DOE Joint Genome Institute (JGI-PGF)"/>
            <person name="Walter F."/>
            <person name="Albersmeier A."/>
            <person name="Kalinowski J."/>
            <person name="Ruckert C."/>
        </authorList>
    </citation>
    <scope>NUCLEOTIDE SEQUENCE</scope>
    <source>
        <strain evidence="3">CGMCC 1.8984</strain>
    </source>
</reference>
<dbReference type="InterPro" id="IPR047654">
    <property type="entry name" value="IS1634_transpos"/>
</dbReference>
<organism evidence="3 4">
    <name type="scientific">Agromyces bauzanensis</name>
    <dbReference type="NCBI Taxonomy" id="1308924"/>
    <lineage>
        <taxon>Bacteria</taxon>
        <taxon>Bacillati</taxon>
        <taxon>Actinomycetota</taxon>
        <taxon>Actinomycetes</taxon>
        <taxon>Micrococcales</taxon>
        <taxon>Microbacteriaceae</taxon>
        <taxon>Agromyces</taxon>
    </lineage>
</organism>
<feature type="region of interest" description="Disordered" evidence="1">
    <location>
        <begin position="141"/>
        <end position="164"/>
    </location>
</feature>
<dbReference type="Proteomes" id="UP000636956">
    <property type="component" value="Unassembled WGS sequence"/>
</dbReference>
<accession>A0A917PWW1</accession>
<dbReference type="Pfam" id="PF14104">
    <property type="entry name" value="DUF4277"/>
    <property type="match status" value="1"/>
</dbReference>
<reference evidence="3" key="2">
    <citation type="submission" date="2020-09" db="EMBL/GenBank/DDBJ databases">
        <authorList>
            <person name="Sun Q."/>
            <person name="Zhou Y."/>
        </authorList>
    </citation>
    <scope>NUCLEOTIDE SEQUENCE</scope>
    <source>
        <strain evidence="3">CGMCC 1.8984</strain>
    </source>
</reference>
<dbReference type="EMBL" id="BMMD01000056">
    <property type="protein sequence ID" value="GGJ95050.1"/>
    <property type="molecule type" value="Genomic_DNA"/>
</dbReference>
<protein>
    <submittedName>
        <fullName evidence="3">IS4 family transposase</fullName>
    </submittedName>
</protein>
<name>A0A917PWW1_9MICO</name>
<evidence type="ECO:0000259" key="2">
    <source>
        <dbReference type="Pfam" id="PF14104"/>
    </source>
</evidence>
<dbReference type="PANTHER" id="PTHR34614:SF2">
    <property type="entry name" value="TRANSPOSASE IS4-LIKE DOMAIN-CONTAINING PROTEIN"/>
    <property type="match status" value="1"/>
</dbReference>
<evidence type="ECO:0000313" key="3">
    <source>
        <dbReference type="EMBL" id="GGJ95050.1"/>
    </source>
</evidence>
<comment type="caution">
    <text evidence="3">The sequence shown here is derived from an EMBL/GenBank/DDBJ whole genome shotgun (WGS) entry which is preliminary data.</text>
</comment>
<dbReference type="NCBIfam" id="NF033559">
    <property type="entry name" value="transpos_IS1634"/>
    <property type="match status" value="1"/>
</dbReference>
<proteinExistence type="predicted"/>
<feature type="domain" description="DUF4277" evidence="2">
    <location>
        <begin position="11"/>
        <end position="114"/>
    </location>
</feature>
<gene>
    <name evidence="3" type="ORF">GCM10011372_36640</name>
</gene>
<sequence length="569" mass="62904">MTTPGPFTLRSQRLGCLPVVSFFLTRMGLAEHLRTYLPAADARLRLAPATVIEVLVRNIVAGHRPVYALGEWAAGYEPAVLGLGSGETELLNDDRVGRTLDRLFDSDRASLITTTVLGVMRGFGIETTQLHNDSTTVTVTGNYPDADGRDRGGQPTPAIRQGHNKDFRPDLKQLLFILTISADGAVPIAYRVADGNTVDDVTHVPTWDELCALVGRPDFLYVADSKLCSKQAMGHIHSHGGRFVTIVPHGRREDTWFRDWAQTHAPAWTEARRAPGARHSDPDRIWRTFQAPAPSMDGYRVIWVHSSSKAARDAQARAARIEAGLAAIEAVQARLASPKTRIKTQVAAEQTASTALQAAGATRWVGFTITETTEIAHRQENRGRPGAQTRYRRTEKTVFTITATIHADKVAYDAVTDGCFPLITNDTAMTAADVLAAYHYQPNLERRNHLLKGPQEVAPVYLETAHRIEALLLCHFLAMLTEALIEREIRTSMSNQGLAGIPLYPELRNCPAPTAPRILEIFNDIQRHQLIDHDGQIVQTFEPELTDLQQQVLDLLHIPTNVYNSTEAQ</sequence>
<dbReference type="AlphaFoldDB" id="A0A917PWW1"/>